<dbReference type="InterPro" id="IPR023214">
    <property type="entry name" value="HAD_sf"/>
</dbReference>
<dbReference type="InterPro" id="IPR006439">
    <property type="entry name" value="HAD-SF_hydro_IA"/>
</dbReference>
<dbReference type="InterPro" id="IPR023198">
    <property type="entry name" value="PGP-like_dom2"/>
</dbReference>
<organism evidence="5 6">
    <name type="scientific">Actinorhabdospora filicis</name>
    <dbReference type="NCBI Taxonomy" id="1785913"/>
    <lineage>
        <taxon>Bacteria</taxon>
        <taxon>Bacillati</taxon>
        <taxon>Actinomycetota</taxon>
        <taxon>Actinomycetes</taxon>
        <taxon>Micromonosporales</taxon>
        <taxon>Micromonosporaceae</taxon>
        <taxon>Actinorhabdospora</taxon>
    </lineage>
</organism>
<name>A0A9W6ST71_9ACTN</name>
<dbReference type="GO" id="GO:0046872">
    <property type="term" value="F:metal ion binding"/>
    <property type="evidence" value="ECO:0007669"/>
    <property type="project" value="UniProtKB-KW"/>
</dbReference>
<dbReference type="AlphaFoldDB" id="A0A9W6ST71"/>
<evidence type="ECO:0000313" key="5">
    <source>
        <dbReference type="EMBL" id="GLZ80306.1"/>
    </source>
</evidence>
<keyword evidence="5" id="KW-0378">Hydrolase</keyword>
<comment type="cofactor">
    <cofactor evidence="1">
        <name>Mg(2+)</name>
        <dbReference type="ChEBI" id="CHEBI:18420"/>
    </cofactor>
</comment>
<evidence type="ECO:0000256" key="1">
    <source>
        <dbReference type="ARBA" id="ARBA00001946"/>
    </source>
</evidence>
<comment type="similarity">
    <text evidence="2">Belongs to the HAD-like hydrolase superfamily. CbbY/CbbZ/Gph/YieH family.</text>
</comment>
<dbReference type="PANTHER" id="PTHR46193:SF10">
    <property type="entry name" value="6-PHOSPHOGLUCONATE PHOSPHATASE"/>
    <property type="match status" value="1"/>
</dbReference>
<evidence type="ECO:0000256" key="2">
    <source>
        <dbReference type="ARBA" id="ARBA00006171"/>
    </source>
</evidence>
<proteinExistence type="inferred from homology"/>
<evidence type="ECO:0000256" key="3">
    <source>
        <dbReference type="ARBA" id="ARBA00022723"/>
    </source>
</evidence>
<dbReference type="Gene3D" id="3.40.50.1000">
    <property type="entry name" value="HAD superfamily/HAD-like"/>
    <property type="match status" value="1"/>
</dbReference>
<gene>
    <name evidence="5" type="ORF">Afil01_51130</name>
</gene>
<dbReference type="Gene3D" id="1.10.150.240">
    <property type="entry name" value="Putative phosphatase, domain 2"/>
    <property type="match status" value="1"/>
</dbReference>
<dbReference type="SFLD" id="SFLDG01135">
    <property type="entry name" value="C1.5.6:_HAD__Beta-PGM__Phospha"/>
    <property type="match status" value="1"/>
</dbReference>
<reference evidence="5" key="1">
    <citation type="submission" date="2023-03" db="EMBL/GenBank/DDBJ databases">
        <title>Actinorhabdospora filicis NBRC 111898.</title>
        <authorList>
            <person name="Ichikawa N."/>
            <person name="Sato H."/>
            <person name="Tonouchi N."/>
        </authorList>
    </citation>
    <scope>NUCLEOTIDE SEQUENCE</scope>
    <source>
        <strain evidence="5">NBRC 111898</strain>
    </source>
</reference>
<evidence type="ECO:0000256" key="4">
    <source>
        <dbReference type="ARBA" id="ARBA00022842"/>
    </source>
</evidence>
<protein>
    <submittedName>
        <fullName evidence="5">Hydrolase</fullName>
    </submittedName>
</protein>
<keyword evidence="3" id="KW-0479">Metal-binding</keyword>
<evidence type="ECO:0000313" key="6">
    <source>
        <dbReference type="Proteomes" id="UP001165079"/>
    </source>
</evidence>
<accession>A0A9W6ST71</accession>
<dbReference type="InterPro" id="IPR036412">
    <property type="entry name" value="HAD-like_sf"/>
</dbReference>
<comment type="caution">
    <text evidence="5">The sequence shown here is derived from an EMBL/GenBank/DDBJ whole genome shotgun (WGS) entry which is preliminary data.</text>
</comment>
<dbReference type="PANTHER" id="PTHR46193">
    <property type="entry name" value="6-PHOSPHOGLUCONATE PHOSPHATASE"/>
    <property type="match status" value="1"/>
</dbReference>
<dbReference type="SFLD" id="SFLDS00003">
    <property type="entry name" value="Haloacid_Dehalogenase"/>
    <property type="match status" value="1"/>
</dbReference>
<dbReference type="RefSeq" id="WP_285665459.1">
    <property type="nucleotide sequence ID" value="NZ_BSTX01000004.1"/>
</dbReference>
<sequence length="216" mass="23233">MKLVVFDNDGVLVDSERLSNRVFAEHITAVGLPVTFQDCVDKYMGRRMSDCVPDIEAELGRALPERFVEDYWDALDAILRAELTPVDGVPELLETLQREGIQYCIASSGTPGEIALRLDVTGLDEHFETEWIHSGVTVPNGKPAPDLFLHAAQKHGVSPDDCVVIEDSVAGVTGAKAAGMYVIGHAALVPATRLADAGADIVVGSMREVIGLLPEL</sequence>
<dbReference type="EMBL" id="BSTX01000004">
    <property type="protein sequence ID" value="GLZ80306.1"/>
    <property type="molecule type" value="Genomic_DNA"/>
</dbReference>
<dbReference type="SFLD" id="SFLDG01129">
    <property type="entry name" value="C1.5:_HAD__Beta-PGM__Phosphata"/>
    <property type="match status" value="1"/>
</dbReference>
<dbReference type="GO" id="GO:0016787">
    <property type="term" value="F:hydrolase activity"/>
    <property type="evidence" value="ECO:0007669"/>
    <property type="project" value="UniProtKB-KW"/>
</dbReference>
<dbReference type="InterPro" id="IPR051600">
    <property type="entry name" value="Beta-PGM-like"/>
</dbReference>
<dbReference type="SUPFAM" id="SSF56784">
    <property type="entry name" value="HAD-like"/>
    <property type="match status" value="1"/>
</dbReference>
<dbReference type="NCBIfam" id="TIGR01509">
    <property type="entry name" value="HAD-SF-IA-v3"/>
    <property type="match status" value="1"/>
</dbReference>
<keyword evidence="6" id="KW-1185">Reference proteome</keyword>
<keyword evidence="4" id="KW-0460">Magnesium</keyword>
<dbReference type="Proteomes" id="UP001165079">
    <property type="component" value="Unassembled WGS sequence"/>
</dbReference>
<dbReference type="Pfam" id="PF00702">
    <property type="entry name" value="Hydrolase"/>
    <property type="match status" value="1"/>
</dbReference>